<reference evidence="3 4" key="1">
    <citation type="submission" date="2018-01" db="EMBL/GenBank/DDBJ databases">
        <title>The draft genome sequence of Halioglobus lutimaris HF004.</title>
        <authorList>
            <person name="Du Z.-J."/>
            <person name="Shi M.-J."/>
        </authorList>
    </citation>
    <scope>NUCLEOTIDE SEQUENCE [LARGE SCALE GENOMIC DNA]</scope>
    <source>
        <strain evidence="3 4">HF004</strain>
    </source>
</reference>
<dbReference type="AlphaFoldDB" id="A0A2N5X001"/>
<comment type="caution">
    <text evidence="3">The sequence shown here is derived from an EMBL/GenBank/DDBJ whole genome shotgun (WGS) entry which is preliminary data.</text>
</comment>
<organism evidence="3 4">
    <name type="scientific">Pseudohalioglobus lutimaris</name>
    <dbReference type="NCBI Taxonomy" id="1737061"/>
    <lineage>
        <taxon>Bacteria</taxon>
        <taxon>Pseudomonadati</taxon>
        <taxon>Pseudomonadota</taxon>
        <taxon>Gammaproteobacteria</taxon>
        <taxon>Cellvibrionales</taxon>
        <taxon>Halieaceae</taxon>
        <taxon>Pseudohalioglobus</taxon>
    </lineage>
</organism>
<dbReference type="OrthoDB" id="9792687at2"/>
<gene>
    <name evidence="3" type="ORF">C0039_15425</name>
</gene>
<evidence type="ECO:0000313" key="3">
    <source>
        <dbReference type="EMBL" id="PLW67807.1"/>
    </source>
</evidence>
<evidence type="ECO:0008006" key="5">
    <source>
        <dbReference type="Google" id="ProtNLM"/>
    </source>
</evidence>
<name>A0A2N5X001_9GAMM</name>
<evidence type="ECO:0000259" key="2">
    <source>
        <dbReference type="Pfam" id="PF18818"/>
    </source>
</evidence>
<dbReference type="InterPro" id="IPR013610">
    <property type="entry name" value="ArdC_N"/>
</dbReference>
<feature type="domain" description="N-terminal" evidence="1">
    <location>
        <begin position="18"/>
        <end position="126"/>
    </location>
</feature>
<dbReference type="Proteomes" id="UP000235005">
    <property type="component" value="Unassembled WGS sequence"/>
</dbReference>
<evidence type="ECO:0000259" key="1">
    <source>
        <dbReference type="Pfam" id="PF08401"/>
    </source>
</evidence>
<keyword evidence="4" id="KW-1185">Reference proteome</keyword>
<dbReference type="InterPro" id="IPR041459">
    <property type="entry name" value="MPTase-PolyVal"/>
</dbReference>
<proteinExistence type="predicted"/>
<sequence>MGVLRTSNSEERKMNKSMQKVVDTLQTYMGEGSLVWHNACLIRDQSNLVSGNPYRGVNHFITAMVADAESYQSPYWATFKQIKDLGGNLIDAKGKGVPTIFYKNLPSKDGDEDGQKRFVIRNSYVFNLDLVTGIDADRVKMDGVGQAALDQDAEVVANTYLEREGLTVSHGSPAYVPAFDAVKMPALNEVTSTDEYYSTYFHELAHSTGHPKRLCRFGMDATKFESREEYSKEELVAEITAAMLCHGCGVDSQSSIKNSAAYIQGWSRFIKEEAEAFLGAVNHAYKARAFILTGEGA</sequence>
<evidence type="ECO:0000313" key="4">
    <source>
        <dbReference type="Proteomes" id="UP000235005"/>
    </source>
</evidence>
<feature type="domain" description="Polyvalent protein metallopeptidase" evidence="2">
    <location>
        <begin position="159"/>
        <end position="280"/>
    </location>
</feature>
<protein>
    <recommendedName>
        <fullName evidence="5">DUF1738 domain-containing protein</fullName>
    </recommendedName>
</protein>
<dbReference type="Pfam" id="PF18818">
    <property type="entry name" value="MPTase-PolyVal"/>
    <property type="match status" value="1"/>
</dbReference>
<dbReference type="Pfam" id="PF08401">
    <property type="entry name" value="ArdcN"/>
    <property type="match status" value="1"/>
</dbReference>
<dbReference type="EMBL" id="PKUS01000023">
    <property type="protein sequence ID" value="PLW67807.1"/>
    <property type="molecule type" value="Genomic_DNA"/>
</dbReference>
<dbReference type="GO" id="GO:0003697">
    <property type="term" value="F:single-stranded DNA binding"/>
    <property type="evidence" value="ECO:0007669"/>
    <property type="project" value="InterPro"/>
</dbReference>
<accession>A0A2N5X001</accession>